<keyword evidence="2" id="KW-1185">Reference proteome</keyword>
<dbReference type="EMBL" id="KN823120">
    <property type="protein sequence ID" value="KIO22065.1"/>
    <property type="molecule type" value="Genomic_DNA"/>
</dbReference>
<dbReference type="HOGENOM" id="CLU_2851367_0_0_1"/>
<dbReference type="AlphaFoldDB" id="A0A0C3Q1H5"/>
<proteinExistence type="predicted"/>
<reference evidence="1 2" key="1">
    <citation type="submission" date="2014-04" db="EMBL/GenBank/DDBJ databases">
        <authorList>
            <consortium name="DOE Joint Genome Institute"/>
            <person name="Kuo A."/>
            <person name="Girlanda M."/>
            <person name="Perotto S."/>
            <person name="Kohler A."/>
            <person name="Nagy L.G."/>
            <person name="Floudas D."/>
            <person name="Copeland A."/>
            <person name="Barry K.W."/>
            <person name="Cichocki N."/>
            <person name="Veneault-Fourrey C."/>
            <person name="LaButti K."/>
            <person name="Lindquist E.A."/>
            <person name="Lipzen A."/>
            <person name="Lundell T."/>
            <person name="Morin E."/>
            <person name="Murat C."/>
            <person name="Sun H."/>
            <person name="Tunlid A."/>
            <person name="Henrissat B."/>
            <person name="Grigoriev I.V."/>
            <person name="Hibbett D.S."/>
            <person name="Martin F."/>
            <person name="Nordberg H.P."/>
            <person name="Cantor M.N."/>
            <person name="Hua S.X."/>
        </authorList>
    </citation>
    <scope>NUCLEOTIDE SEQUENCE [LARGE SCALE GENOMIC DNA]</scope>
    <source>
        <strain evidence="1 2">MUT 4182</strain>
    </source>
</reference>
<evidence type="ECO:0000313" key="1">
    <source>
        <dbReference type="EMBL" id="KIO22065.1"/>
    </source>
</evidence>
<name>A0A0C3Q1H5_9AGAM</name>
<gene>
    <name evidence="1" type="ORF">M407DRAFT_245305</name>
</gene>
<evidence type="ECO:0000313" key="2">
    <source>
        <dbReference type="Proteomes" id="UP000054248"/>
    </source>
</evidence>
<organism evidence="1 2">
    <name type="scientific">Tulasnella calospora MUT 4182</name>
    <dbReference type="NCBI Taxonomy" id="1051891"/>
    <lineage>
        <taxon>Eukaryota</taxon>
        <taxon>Fungi</taxon>
        <taxon>Dikarya</taxon>
        <taxon>Basidiomycota</taxon>
        <taxon>Agaricomycotina</taxon>
        <taxon>Agaricomycetes</taxon>
        <taxon>Cantharellales</taxon>
        <taxon>Tulasnellaceae</taxon>
        <taxon>Tulasnella</taxon>
    </lineage>
</organism>
<reference evidence="2" key="2">
    <citation type="submission" date="2015-01" db="EMBL/GenBank/DDBJ databases">
        <title>Evolutionary Origins and Diversification of the Mycorrhizal Mutualists.</title>
        <authorList>
            <consortium name="DOE Joint Genome Institute"/>
            <consortium name="Mycorrhizal Genomics Consortium"/>
            <person name="Kohler A."/>
            <person name="Kuo A."/>
            <person name="Nagy L.G."/>
            <person name="Floudas D."/>
            <person name="Copeland A."/>
            <person name="Barry K.W."/>
            <person name="Cichocki N."/>
            <person name="Veneault-Fourrey C."/>
            <person name="LaButti K."/>
            <person name="Lindquist E.A."/>
            <person name="Lipzen A."/>
            <person name="Lundell T."/>
            <person name="Morin E."/>
            <person name="Murat C."/>
            <person name="Riley R."/>
            <person name="Ohm R."/>
            <person name="Sun H."/>
            <person name="Tunlid A."/>
            <person name="Henrissat B."/>
            <person name="Grigoriev I.V."/>
            <person name="Hibbett D.S."/>
            <person name="Martin F."/>
        </authorList>
    </citation>
    <scope>NUCLEOTIDE SEQUENCE [LARGE SCALE GENOMIC DNA]</scope>
    <source>
        <strain evidence="2">MUT 4182</strain>
    </source>
</reference>
<dbReference type="Proteomes" id="UP000054248">
    <property type="component" value="Unassembled WGS sequence"/>
</dbReference>
<protein>
    <submittedName>
        <fullName evidence="1">Uncharacterized protein</fullName>
    </submittedName>
</protein>
<accession>A0A0C3Q1H5</accession>
<sequence length="65" mass="7315">MVVENRTHFVTGGGKGKEGARFIHRRNVRLRTQQHPSHTTVANTTPLCHSLVSATQAIPRTRYHV</sequence>